<keyword evidence="1" id="KW-0614">Plasmid</keyword>
<geneLocation type="plasmid" evidence="1 2">
    <name>unnamed1</name>
</geneLocation>
<protein>
    <submittedName>
        <fullName evidence="1">Uncharacterized protein</fullName>
    </submittedName>
</protein>
<proteinExistence type="predicted"/>
<keyword evidence="2" id="KW-1185">Reference proteome</keyword>
<evidence type="ECO:0000313" key="2">
    <source>
        <dbReference type="Proteomes" id="UP000595841"/>
    </source>
</evidence>
<sequence>MGHKGHFGVSMGTIIKRPKKIDPGSKHCSNCKHYQKGMCRIIAKISNGRQTYVNDKTAAHLCAHFILRQEKITTDNEAQKKKKPGQKLKPKKYRYLCDSHNRHVVFFKSKVTIESRCTICKDKYDMDVKLKYAPLKEDR</sequence>
<evidence type="ECO:0000313" key="1">
    <source>
        <dbReference type="EMBL" id="QQZ64529.1"/>
    </source>
</evidence>
<name>A0A974PIC7_9BACL</name>
<accession>A0A974PIC7</accession>
<dbReference type="AlphaFoldDB" id="A0A974PIC7"/>
<organism evidence="1 2">
    <name type="scientific">Paenibacillus sonchi</name>
    <dbReference type="NCBI Taxonomy" id="373687"/>
    <lineage>
        <taxon>Bacteria</taxon>
        <taxon>Bacillati</taxon>
        <taxon>Bacillota</taxon>
        <taxon>Bacilli</taxon>
        <taxon>Bacillales</taxon>
        <taxon>Paenibacillaceae</taxon>
        <taxon>Paenibacillus</taxon>
        <taxon>Paenibacillus sonchi group</taxon>
    </lineage>
</organism>
<gene>
    <name evidence="1" type="ORF">JI735_34400</name>
</gene>
<dbReference type="EMBL" id="CP068596">
    <property type="protein sequence ID" value="QQZ64529.1"/>
    <property type="molecule type" value="Genomic_DNA"/>
</dbReference>
<dbReference type="KEGG" id="pson:JI735_34400"/>
<dbReference type="RefSeq" id="WP_039832822.1">
    <property type="nucleotide sequence ID" value="NZ_CP068596.1"/>
</dbReference>
<reference evidence="1 2" key="1">
    <citation type="submission" date="2021-01" db="EMBL/GenBank/DDBJ databases">
        <title>Whole genome sequence of Paenibacillus sonchi LMG 24727 for comparative genomics.</title>
        <authorList>
            <person name="Lee G."/>
            <person name="Kim M.-J."/>
            <person name="Lim K."/>
            <person name="Shin J.-H."/>
        </authorList>
    </citation>
    <scope>NUCLEOTIDE SEQUENCE [LARGE SCALE GENOMIC DNA]</scope>
    <source>
        <strain evidence="1 2">LMG 24727</strain>
        <plasmid evidence="1 2">unnamed1</plasmid>
    </source>
</reference>
<dbReference type="Proteomes" id="UP000595841">
    <property type="component" value="Plasmid unnamed1"/>
</dbReference>